<dbReference type="Proteomes" id="UP000287166">
    <property type="component" value="Unassembled WGS sequence"/>
</dbReference>
<dbReference type="RefSeq" id="XP_027611425.1">
    <property type="nucleotide sequence ID" value="XM_027755624.1"/>
</dbReference>
<dbReference type="GeneID" id="38777429"/>
<accession>A0A401GEA5</accession>
<organism evidence="1 2">
    <name type="scientific">Sparassis crispa</name>
    <dbReference type="NCBI Taxonomy" id="139825"/>
    <lineage>
        <taxon>Eukaryota</taxon>
        <taxon>Fungi</taxon>
        <taxon>Dikarya</taxon>
        <taxon>Basidiomycota</taxon>
        <taxon>Agaricomycotina</taxon>
        <taxon>Agaricomycetes</taxon>
        <taxon>Polyporales</taxon>
        <taxon>Sparassidaceae</taxon>
        <taxon>Sparassis</taxon>
    </lineage>
</organism>
<dbReference type="InParanoid" id="A0A401GEA5"/>
<evidence type="ECO:0000313" key="1">
    <source>
        <dbReference type="EMBL" id="GBE80512.1"/>
    </source>
</evidence>
<protein>
    <submittedName>
        <fullName evidence="1">Uncharacterized protein</fullName>
    </submittedName>
</protein>
<reference evidence="1 2" key="1">
    <citation type="journal article" date="2018" name="Sci. Rep.">
        <title>Genome sequence of the cauliflower mushroom Sparassis crispa (Hanabiratake) and its association with beneficial usage.</title>
        <authorList>
            <person name="Kiyama R."/>
            <person name="Furutani Y."/>
            <person name="Kawaguchi K."/>
            <person name="Nakanishi T."/>
        </authorList>
    </citation>
    <scope>NUCLEOTIDE SEQUENCE [LARGE SCALE GENOMIC DNA]</scope>
</reference>
<proteinExistence type="predicted"/>
<name>A0A401GEA5_9APHY</name>
<gene>
    <name evidence="1" type="ORF">SCP_0302270</name>
</gene>
<dbReference type="EMBL" id="BFAD01000003">
    <property type="protein sequence ID" value="GBE80512.1"/>
    <property type="molecule type" value="Genomic_DNA"/>
</dbReference>
<comment type="caution">
    <text evidence="1">The sequence shown here is derived from an EMBL/GenBank/DDBJ whole genome shotgun (WGS) entry which is preliminary data.</text>
</comment>
<sequence length="104" mass="11351">MAKRIAPRLYASLPHSIYTLSTYYSRLTPYSWTLMGLNGDHTTTNRLVVAALNAEPTHGAANQAIHGSKMAGDPDALLGTFTFIDNLSTGDGFERRTPILLLDN</sequence>
<dbReference type="AlphaFoldDB" id="A0A401GEA5"/>
<evidence type="ECO:0000313" key="2">
    <source>
        <dbReference type="Proteomes" id="UP000287166"/>
    </source>
</evidence>
<keyword evidence="2" id="KW-1185">Reference proteome</keyword>